<evidence type="ECO:0000259" key="8">
    <source>
        <dbReference type="PROSITE" id="PS51362"/>
    </source>
</evidence>
<feature type="domain" description="TGF-beta family profile" evidence="8">
    <location>
        <begin position="269"/>
        <end position="394"/>
    </location>
</feature>
<feature type="signal peptide" evidence="7">
    <location>
        <begin position="1"/>
        <end position="26"/>
    </location>
</feature>
<evidence type="ECO:0000256" key="3">
    <source>
        <dbReference type="ARBA" id="ARBA00022525"/>
    </source>
</evidence>
<dbReference type="InterPro" id="IPR015615">
    <property type="entry name" value="TGF-beta-rel"/>
</dbReference>
<dbReference type="Proteomes" id="UP000887566">
    <property type="component" value="Unplaced"/>
</dbReference>
<dbReference type="PROSITE" id="PS51362">
    <property type="entry name" value="TGF_BETA_2"/>
    <property type="match status" value="1"/>
</dbReference>
<name>A0A914VF31_9BILA</name>
<dbReference type="GO" id="GO:0008083">
    <property type="term" value="F:growth factor activity"/>
    <property type="evidence" value="ECO:0007669"/>
    <property type="project" value="UniProtKB-KW"/>
</dbReference>
<evidence type="ECO:0000256" key="2">
    <source>
        <dbReference type="ARBA" id="ARBA00006656"/>
    </source>
</evidence>
<dbReference type="SUPFAM" id="SSF57501">
    <property type="entry name" value="Cystine-knot cytokines"/>
    <property type="match status" value="1"/>
</dbReference>
<reference evidence="10" key="1">
    <citation type="submission" date="2022-11" db="UniProtKB">
        <authorList>
            <consortium name="WormBaseParasite"/>
        </authorList>
    </citation>
    <scope>IDENTIFICATION</scope>
</reference>
<keyword evidence="9" id="KW-1185">Reference proteome</keyword>
<evidence type="ECO:0000256" key="5">
    <source>
        <dbReference type="ARBA" id="ARBA00023157"/>
    </source>
</evidence>
<comment type="subcellular location">
    <subcellularLocation>
        <location evidence="1">Secreted</location>
    </subcellularLocation>
</comment>
<accession>A0A914VF31</accession>
<dbReference type="SMART" id="SM00204">
    <property type="entry name" value="TGFB"/>
    <property type="match status" value="1"/>
</dbReference>
<evidence type="ECO:0000313" key="9">
    <source>
        <dbReference type="Proteomes" id="UP000887566"/>
    </source>
</evidence>
<dbReference type="GO" id="GO:0005615">
    <property type="term" value="C:extracellular space"/>
    <property type="evidence" value="ECO:0007669"/>
    <property type="project" value="TreeGrafter"/>
</dbReference>
<dbReference type="PROSITE" id="PS00250">
    <property type="entry name" value="TGF_BETA_1"/>
    <property type="match status" value="1"/>
</dbReference>
<evidence type="ECO:0000256" key="4">
    <source>
        <dbReference type="ARBA" id="ARBA00023030"/>
    </source>
</evidence>
<dbReference type="Pfam" id="PF00019">
    <property type="entry name" value="TGF_beta"/>
    <property type="match status" value="1"/>
</dbReference>
<sequence length="394" mass="44356">MAACLPTSLFVVVVALTTSILRPTFAVCVNCQTEDAKSDASVKVDHEQLQKTLQLLDSHFANAMITRLNSVVSKIRLDLDNVTDVQITFPRREPDIVKRFSPIPVASSRMKRVLRRGRHKRDVCKKEFILRPVISPHLVQKSKIVVAQLEIPKSIYKKIRKVSVASQDHHHPLRRRMHSQLEPDFTQHDRVTFRLPKRYKKLTDGTSELRVVVDYVGSCAADGPHSSELEDIRLVYGLNELTADQAKRRFGRSTNLNNEFKIIRDCAEAWDKSFLDSNDSVSALQIFECCRRKVRLNFDDTSLGGWVRSPKSFNAFYCIGRCARFGNFASDRNGDTDGEGFYATLMNAQSSALGVRPCCAPVAFRPLTVTTQHGSSEETTQTLSDFIVTSCGCV</sequence>
<comment type="similarity">
    <text evidence="2 6">Belongs to the TGF-beta family.</text>
</comment>
<evidence type="ECO:0000313" key="10">
    <source>
        <dbReference type="WBParaSite" id="PSAMB.scaffold1875size27024.g15380.t1"/>
    </source>
</evidence>
<dbReference type="InterPro" id="IPR017948">
    <property type="entry name" value="TGFb_CS"/>
</dbReference>
<dbReference type="WBParaSite" id="PSAMB.scaffold1875size27024.g15380.t1">
    <property type="protein sequence ID" value="PSAMB.scaffold1875size27024.g15380.t1"/>
    <property type="gene ID" value="PSAMB.scaffold1875size27024.g15380"/>
</dbReference>
<evidence type="ECO:0000256" key="7">
    <source>
        <dbReference type="SAM" id="SignalP"/>
    </source>
</evidence>
<dbReference type="Gene3D" id="2.10.90.10">
    <property type="entry name" value="Cystine-knot cytokines"/>
    <property type="match status" value="1"/>
</dbReference>
<dbReference type="InterPro" id="IPR029034">
    <property type="entry name" value="Cystine-knot_cytokine"/>
</dbReference>
<keyword evidence="3" id="KW-0964">Secreted</keyword>
<dbReference type="InterPro" id="IPR001839">
    <property type="entry name" value="TGF-b_C"/>
</dbReference>
<keyword evidence="4 6" id="KW-0339">Growth factor</keyword>
<evidence type="ECO:0000256" key="6">
    <source>
        <dbReference type="RuleBase" id="RU000354"/>
    </source>
</evidence>
<dbReference type="PANTHER" id="PTHR11848">
    <property type="entry name" value="TGF-BETA FAMILY"/>
    <property type="match status" value="1"/>
</dbReference>
<protein>
    <submittedName>
        <fullName evidence="10">TGF-beta family profile domain-containing protein</fullName>
    </submittedName>
</protein>
<dbReference type="GO" id="GO:0005125">
    <property type="term" value="F:cytokine activity"/>
    <property type="evidence" value="ECO:0007669"/>
    <property type="project" value="TreeGrafter"/>
</dbReference>
<dbReference type="AlphaFoldDB" id="A0A914VF31"/>
<keyword evidence="7" id="KW-0732">Signal</keyword>
<organism evidence="9 10">
    <name type="scientific">Plectus sambesii</name>
    <dbReference type="NCBI Taxonomy" id="2011161"/>
    <lineage>
        <taxon>Eukaryota</taxon>
        <taxon>Metazoa</taxon>
        <taxon>Ecdysozoa</taxon>
        <taxon>Nematoda</taxon>
        <taxon>Chromadorea</taxon>
        <taxon>Plectida</taxon>
        <taxon>Plectina</taxon>
        <taxon>Plectoidea</taxon>
        <taxon>Plectidae</taxon>
        <taxon>Plectus</taxon>
    </lineage>
</organism>
<keyword evidence="5" id="KW-1015">Disulfide bond</keyword>
<feature type="chain" id="PRO_5036972436" evidence="7">
    <location>
        <begin position="27"/>
        <end position="394"/>
    </location>
</feature>
<evidence type="ECO:0000256" key="1">
    <source>
        <dbReference type="ARBA" id="ARBA00004613"/>
    </source>
</evidence>
<proteinExistence type="inferred from homology"/>